<dbReference type="OrthoDB" id="190846at2759"/>
<dbReference type="EMBL" id="PKSM01000111">
    <property type="protein sequence ID" value="POW11417.1"/>
    <property type="molecule type" value="Genomic_DNA"/>
</dbReference>
<evidence type="ECO:0000313" key="2">
    <source>
        <dbReference type="Proteomes" id="UP000238274"/>
    </source>
</evidence>
<comment type="caution">
    <text evidence="1">The sequence shown here is derived from an EMBL/GenBank/DDBJ whole genome shotgun (WGS) entry which is preliminary data.</text>
</comment>
<reference evidence="2" key="3">
    <citation type="journal article" date="2018" name="Mol. Plant Microbe Interact.">
        <title>Genome sequence resources for the wheat stripe rust pathogen (Puccinia striiformis f. sp. tritici) and the barley stripe rust pathogen (Puccinia striiformis f. sp. hordei).</title>
        <authorList>
            <person name="Xia C."/>
            <person name="Wang M."/>
            <person name="Yin C."/>
            <person name="Cornejo O.E."/>
            <person name="Hulbert S.H."/>
            <person name="Chen X."/>
        </authorList>
    </citation>
    <scope>NUCLEOTIDE SEQUENCE [LARGE SCALE GENOMIC DNA]</scope>
    <source>
        <strain evidence="2">93TX-2</strain>
    </source>
</reference>
<sequence length="621" mass="69204">MEIQALAKGQRKKHAVLLIPGIISSGLESWGTSEEHAPFFRSRIWGTAAMIKAVMTRKEAWMRAMSLDLDTGLDAKGVKVRVAHNAAAYFVQGYWLWQKIIENLAVLGYDPFDMSLLSYDWRLAPLNLEVRDQYFLRMKRNIEHSKLIDGKKTVLVSHSMGGSIILFFLKWVKAQGPLFGNGGPNWADEHIESVVNIEGTLLAGGNVEILGWIGSSMAQGRGSDLVKKSNLTMLSACQFLLQQTPPSFQKMLESKFSFRIESDPNCLIANNQDFRKWTNPLEVQLPKSKNLKILCLYGVGKPTERGYWYKGDQFESDNIETEGAQAKCKASGIKCDSKHQTPITPMNFPLSHGWKIKIYNPSDIPVITHEIEHRPASFDIQGGSTSADHIDILGLAELNEMISRRNLSRISRIMLDGSNGLNMFGSSTILLACSLLSYVSAAPAGLSNLQSLDGTLSNAPLPSWQLTLDKSQIRNRRFMMEASAPQVQPPMSKQMACFDSKVGKPSIEQSEKIENYLKHCNTGKAYKVPENGDIYPMPKSDLTWKYIFGKVQFYDDCDRLIHETGCCYGKPSDREEFTTGETCCIGAGACCGCINCAAVYAIVKNYRKVIAWMGRELGLSD</sequence>
<keyword evidence="2" id="KW-1185">Reference proteome</keyword>
<dbReference type="VEuPathDB" id="FungiDB:PSTT_10919"/>
<dbReference type="PANTHER" id="PTHR11440">
    <property type="entry name" value="LECITHIN-CHOLESTEROL ACYLTRANSFERASE-RELATED"/>
    <property type="match status" value="1"/>
</dbReference>
<dbReference type="VEuPathDB" id="FungiDB:PSTT_10920"/>
<name>A0A2S4VPD0_9BASI</name>
<dbReference type="GO" id="GO:0008374">
    <property type="term" value="F:O-acyltransferase activity"/>
    <property type="evidence" value="ECO:0007669"/>
    <property type="project" value="InterPro"/>
</dbReference>
<reference evidence="1 2" key="1">
    <citation type="submission" date="2017-12" db="EMBL/GenBank/DDBJ databases">
        <title>Gene loss provides genomic basis for host adaptation in cereal stripe rust fungi.</title>
        <authorList>
            <person name="Xia C."/>
        </authorList>
    </citation>
    <scope>NUCLEOTIDE SEQUENCE [LARGE SCALE GENOMIC DNA]</scope>
    <source>
        <strain evidence="1 2">93TX-2</strain>
    </source>
</reference>
<organism evidence="1 2">
    <name type="scientific">Puccinia striiformis</name>
    <dbReference type="NCBI Taxonomy" id="27350"/>
    <lineage>
        <taxon>Eukaryota</taxon>
        <taxon>Fungi</taxon>
        <taxon>Dikarya</taxon>
        <taxon>Basidiomycota</taxon>
        <taxon>Pucciniomycotina</taxon>
        <taxon>Pucciniomycetes</taxon>
        <taxon>Pucciniales</taxon>
        <taxon>Pucciniaceae</taxon>
        <taxon>Puccinia</taxon>
    </lineage>
</organism>
<dbReference type="SUPFAM" id="SSF53474">
    <property type="entry name" value="alpha/beta-Hydrolases"/>
    <property type="match status" value="1"/>
</dbReference>
<dbReference type="Gene3D" id="3.40.50.1820">
    <property type="entry name" value="alpha/beta hydrolase"/>
    <property type="match status" value="1"/>
</dbReference>
<dbReference type="Proteomes" id="UP000238274">
    <property type="component" value="Unassembled WGS sequence"/>
</dbReference>
<dbReference type="GO" id="GO:0006629">
    <property type="term" value="P:lipid metabolic process"/>
    <property type="evidence" value="ECO:0007669"/>
    <property type="project" value="InterPro"/>
</dbReference>
<gene>
    <name evidence="1" type="ORF">PSHT_08394</name>
</gene>
<proteinExistence type="predicted"/>
<dbReference type="InterPro" id="IPR003386">
    <property type="entry name" value="LACT/PDAT_acylTrfase"/>
</dbReference>
<evidence type="ECO:0000313" key="1">
    <source>
        <dbReference type="EMBL" id="POW11417.1"/>
    </source>
</evidence>
<dbReference type="AlphaFoldDB" id="A0A2S4VPD0"/>
<dbReference type="InterPro" id="IPR029058">
    <property type="entry name" value="AB_hydrolase_fold"/>
</dbReference>
<evidence type="ECO:0008006" key="3">
    <source>
        <dbReference type="Google" id="ProtNLM"/>
    </source>
</evidence>
<reference evidence="2" key="2">
    <citation type="journal article" date="2018" name="BMC Genomics">
        <title>Genomic insights into host adaptation between the wheat stripe rust pathogen (Puccinia striiformis f. sp. tritici) and the barley stripe rust pathogen (Puccinia striiformis f. sp. hordei).</title>
        <authorList>
            <person name="Xia C."/>
            <person name="Wang M."/>
            <person name="Yin C."/>
            <person name="Cornejo O.E."/>
            <person name="Hulbert S.H."/>
            <person name="Chen X."/>
        </authorList>
    </citation>
    <scope>NUCLEOTIDE SEQUENCE [LARGE SCALE GENOMIC DNA]</scope>
    <source>
        <strain evidence="2">93TX-2</strain>
    </source>
</reference>
<protein>
    <recommendedName>
        <fullName evidence="3">Phospholipid:diacylglycerol acyltransferase</fullName>
    </recommendedName>
</protein>
<dbReference type="Pfam" id="PF02450">
    <property type="entry name" value="LCAT"/>
    <property type="match status" value="2"/>
</dbReference>
<accession>A0A2S4VPD0</accession>
<dbReference type="VEuPathDB" id="FungiDB:PSHT_08394"/>